<dbReference type="AlphaFoldDB" id="A0A1B7Y3P8"/>
<comment type="caution">
    <text evidence="2">The sequence shown here is derived from an EMBL/GenBank/DDBJ whole genome shotgun (WGS) entry which is preliminary data.</text>
</comment>
<dbReference type="Proteomes" id="UP000092177">
    <property type="component" value="Unassembled WGS sequence"/>
</dbReference>
<feature type="compositionally biased region" description="Basic and acidic residues" evidence="1">
    <location>
        <begin position="124"/>
        <end position="140"/>
    </location>
</feature>
<dbReference type="EMBL" id="LTAN01000007">
    <property type="protein sequence ID" value="OBR06624.1"/>
    <property type="molecule type" value="Genomic_DNA"/>
</dbReference>
<dbReference type="RefSeq" id="XP_018155142.1">
    <property type="nucleotide sequence ID" value="XM_018305718.1"/>
</dbReference>
<evidence type="ECO:0000313" key="2">
    <source>
        <dbReference type="EMBL" id="OBR06624.1"/>
    </source>
</evidence>
<dbReference type="VEuPathDB" id="FungiDB:CH63R_10744"/>
<reference evidence="3" key="1">
    <citation type="journal article" date="2017" name="BMC Genomics">
        <title>Gapless genome assembly of Colletotrichum higginsianum reveals chromosome structure and association of transposable elements with secondary metabolite gene clusters.</title>
        <authorList>
            <person name="Dallery J.-F."/>
            <person name="Lapalu N."/>
            <person name="Zampounis A."/>
            <person name="Pigne S."/>
            <person name="Luyten I."/>
            <person name="Amselem J."/>
            <person name="Wittenberg A.H.J."/>
            <person name="Zhou S."/>
            <person name="de Queiroz M.V."/>
            <person name="Robin G.P."/>
            <person name="Auger A."/>
            <person name="Hainaut M."/>
            <person name="Henrissat B."/>
            <person name="Kim K.-T."/>
            <person name="Lee Y.-H."/>
            <person name="Lespinet O."/>
            <person name="Schwartz D.C."/>
            <person name="Thon M.R."/>
            <person name="O'Connell R.J."/>
        </authorList>
    </citation>
    <scope>NUCLEOTIDE SEQUENCE [LARGE SCALE GENOMIC DNA]</scope>
    <source>
        <strain evidence="3">IMI 349063</strain>
    </source>
</reference>
<feature type="region of interest" description="Disordered" evidence="1">
    <location>
        <begin position="1"/>
        <end position="22"/>
    </location>
</feature>
<protein>
    <submittedName>
        <fullName evidence="2">Uncharacterized protein</fullName>
    </submittedName>
</protein>
<keyword evidence="3" id="KW-1185">Reference proteome</keyword>
<name>A0A1B7Y3P8_COLHI</name>
<sequence>MSSKSAIAKNVRPNAVNHDSSMGDPEVAEWTVILVSSGVQAHDNVPVVAFIRPANVVAVAHKRTSTVLSKDGRRLRRARRRFRLAPAPRCHRRADDCVENGRARRAEAGVRGPAAGVAAPGPHVADDLGQRRRRASREAGVLRDALDEDLLAQGRQGERERRK</sequence>
<gene>
    <name evidence="2" type="ORF">CH63R_10744</name>
</gene>
<dbReference type="KEGG" id="chig:CH63R_10744"/>
<accession>A0A1B7Y3P8</accession>
<organism evidence="2 3">
    <name type="scientific">Colletotrichum higginsianum (strain IMI 349063)</name>
    <name type="common">Crucifer anthracnose fungus</name>
    <dbReference type="NCBI Taxonomy" id="759273"/>
    <lineage>
        <taxon>Eukaryota</taxon>
        <taxon>Fungi</taxon>
        <taxon>Dikarya</taxon>
        <taxon>Ascomycota</taxon>
        <taxon>Pezizomycotina</taxon>
        <taxon>Sordariomycetes</taxon>
        <taxon>Hypocreomycetidae</taxon>
        <taxon>Glomerellales</taxon>
        <taxon>Glomerellaceae</taxon>
        <taxon>Colletotrichum</taxon>
        <taxon>Colletotrichum destructivum species complex</taxon>
    </lineage>
</organism>
<feature type="compositionally biased region" description="Low complexity" evidence="1">
    <location>
        <begin position="109"/>
        <end position="123"/>
    </location>
</feature>
<evidence type="ECO:0000256" key="1">
    <source>
        <dbReference type="SAM" id="MobiDB-lite"/>
    </source>
</evidence>
<proteinExistence type="predicted"/>
<dbReference type="GeneID" id="28869825"/>
<evidence type="ECO:0000313" key="3">
    <source>
        <dbReference type="Proteomes" id="UP000092177"/>
    </source>
</evidence>
<feature type="region of interest" description="Disordered" evidence="1">
    <location>
        <begin position="106"/>
        <end position="140"/>
    </location>
</feature>